<protein>
    <recommendedName>
        <fullName evidence="6">SMP-30/Gluconolactonase/LRE-like region domain-containing protein</fullName>
    </recommendedName>
</protein>
<evidence type="ECO:0000313" key="4">
    <source>
        <dbReference type="EMBL" id="CAE0432016.1"/>
    </source>
</evidence>
<comment type="similarity">
    <text evidence="2">Belongs to the major royal jelly protein family.</text>
</comment>
<comment type="subcellular location">
    <subcellularLocation>
        <location evidence="1">Secreted</location>
    </subcellularLocation>
</comment>
<proteinExistence type="inferred from homology"/>
<evidence type="ECO:0008006" key="6">
    <source>
        <dbReference type="Google" id="ProtNLM"/>
    </source>
</evidence>
<evidence type="ECO:0000256" key="3">
    <source>
        <dbReference type="ARBA" id="ARBA00022525"/>
    </source>
</evidence>
<gene>
    <name evidence="4" type="ORF">ASTO00021_LOCUS2348</name>
    <name evidence="5" type="ORF">ASTO00021_LOCUS2350</name>
</gene>
<dbReference type="Pfam" id="PF03022">
    <property type="entry name" value="MRJP"/>
    <property type="match status" value="1"/>
</dbReference>
<dbReference type="Gene3D" id="2.120.10.30">
    <property type="entry name" value="TolB, C-terminal domain"/>
    <property type="match status" value="1"/>
</dbReference>
<evidence type="ECO:0000256" key="1">
    <source>
        <dbReference type="ARBA" id="ARBA00004613"/>
    </source>
</evidence>
<dbReference type="EMBL" id="HBIN01003421">
    <property type="protein sequence ID" value="CAE0432016.1"/>
    <property type="molecule type" value="Transcribed_RNA"/>
</dbReference>
<dbReference type="InterPro" id="IPR011042">
    <property type="entry name" value="6-blade_b-propeller_TolB-like"/>
</dbReference>
<name>A0A6S7ZZR7_9STRA</name>
<dbReference type="InterPro" id="IPR017996">
    <property type="entry name" value="MRJP/yellow-related"/>
</dbReference>
<dbReference type="SUPFAM" id="SSF101898">
    <property type="entry name" value="NHL repeat"/>
    <property type="match status" value="1"/>
</dbReference>
<sequence length="154" mass="17336">MPWETGVNSIALDETGYIIYYASTLEDKLFTVPTKLIRKPSISTEEVEAHVFAGGPKTVSESIVTDKYGRIFLTDFEHSSIAIIETNNAWNLKNLIQDEILRWPYGISIANGYLYVTCSAFNHLIDDNVTGHEPFHIVKINIQAIDSTNTIKEL</sequence>
<organism evidence="5">
    <name type="scientific">Aplanochytrium stocchinoi</name>
    <dbReference type="NCBI Taxonomy" id="215587"/>
    <lineage>
        <taxon>Eukaryota</taxon>
        <taxon>Sar</taxon>
        <taxon>Stramenopiles</taxon>
        <taxon>Bigyra</taxon>
        <taxon>Labyrinthulomycetes</taxon>
        <taxon>Thraustochytrida</taxon>
        <taxon>Thraustochytriidae</taxon>
        <taxon>Aplanochytrium</taxon>
    </lineage>
</organism>
<reference evidence="5" key="1">
    <citation type="submission" date="2021-01" db="EMBL/GenBank/DDBJ databases">
        <authorList>
            <person name="Corre E."/>
            <person name="Pelletier E."/>
            <person name="Niang G."/>
            <person name="Scheremetjew M."/>
            <person name="Finn R."/>
            <person name="Kale V."/>
            <person name="Holt S."/>
            <person name="Cochrane G."/>
            <person name="Meng A."/>
            <person name="Brown T."/>
            <person name="Cohen L."/>
        </authorList>
    </citation>
    <scope>NUCLEOTIDE SEQUENCE</scope>
    <source>
        <strain evidence="5">GSBS06</strain>
    </source>
</reference>
<accession>A0A6S7ZZR7</accession>
<evidence type="ECO:0000256" key="2">
    <source>
        <dbReference type="ARBA" id="ARBA00009127"/>
    </source>
</evidence>
<dbReference type="EMBL" id="HBIN01003423">
    <property type="protein sequence ID" value="CAE0432018.1"/>
    <property type="molecule type" value="Transcribed_RNA"/>
</dbReference>
<dbReference type="AlphaFoldDB" id="A0A6S7ZZR7"/>
<dbReference type="GO" id="GO:0005576">
    <property type="term" value="C:extracellular region"/>
    <property type="evidence" value="ECO:0007669"/>
    <property type="project" value="UniProtKB-SubCell"/>
</dbReference>
<keyword evidence="3" id="KW-0964">Secreted</keyword>
<evidence type="ECO:0000313" key="5">
    <source>
        <dbReference type="EMBL" id="CAE0432018.1"/>
    </source>
</evidence>